<keyword evidence="3" id="KW-1185">Reference proteome</keyword>
<protein>
    <recommendedName>
        <fullName evidence="4">Outer membrane protein beta-barrel domain-containing protein</fullName>
    </recommendedName>
</protein>
<accession>A0ABW2M5F0</accession>
<feature type="chain" id="PRO_5046557792" description="Outer membrane protein beta-barrel domain-containing protein" evidence="1">
    <location>
        <begin position="20"/>
        <end position="222"/>
    </location>
</feature>
<proteinExistence type="predicted"/>
<reference evidence="3" key="1">
    <citation type="journal article" date="2019" name="Int. J. Syst. Evol. Microbiol.">
        <title>The Global Catalogue of Microorganisms (GCM) 10K type strain sequencing project: providing services to taxonomists for standard genome sequencing and annotation.</title>
        <authorList>
            <consortium name="The Broad Institute Genomics Platform"/>
            <consortium name="The Broad Institute Genome Sequencing Center for Infectious Disease"/>
            <person name="Wu L."/>
            <person name="Ma J."/>
        </authorList>
    </citation>
    <scope>NUCLEOTIDE SEQUENCE [LARGE SCALE GENOMIC DNA]</scope>
    <source>
        <strain evidence="3">CCUG 54781</strain>
    </source>
</reference>
<sequence>MFRKLMLLGVSIAPFLFSAQEAASAPQPKVAIIPSVGYAWRLAKTPSGITNDTKNYIKGLKNGIDVSVGTYYLLNGNGAIGLKYSGYFASSDGRLTVQDNNGQNVSGFVSTKDNISFIGASYMFSNFKEDTKHKLFYDISLGVITYTTKTGNVKGTGSNVGAEINLAYQYALNDHVFIGPKLGLTGGSLSKMKYNGTTINFGDDEREGLTRLSLSAAATFRF</sequence>
<evidence type="ECO:0000313" key="3">
    <source>
        <dbReference type="Proteomes" id="UP001596550"/>
    </source>
</evidence>
<organism evidence="2 3">
    <name type="scientific">Chryseobacterium zhengzhouense</name>
    <dbReference type="NCBI Taxonomy" id="1636086"/>
    <lineage>
        <taxon>Bacteria</taxon>
        <taxon>Pseudomonadati</taxon>
        <taxon>Bacteroidota</taxon>
        <taxon>Flavobacteriia</taxon>
        <taxon>Flavobacteriales</taxon>
        <taxon>Weeksellaceae</taxon>
        <taxon>Chryseobacterium group</taxon>
        <taxon>Chryseobacterium</taxon>
    </lineage>
</organism>
<dbReference type="EMBL" id="JBHTCR010000013">
    <property type="protein sequence ID" value="MFC7348778.1"/>
    <property type="molecule type" value="Genomic_DNA"/>
</dbReference>
<dbReference type="RefSeq" id="WP_378183151.1">
    <property type="nucleotide sequence ID" value="NZ_JBHTCR010000013.1"/>
</dbReference>
<evidence type="ECO:0008006" key="4">
    <source>
        <dbReference type="Google" id="ProtNLM"/>
    </source>
</evidence>
<evidence type="ECO:0000313" key="2">
    <source>
        <dbReference type="EMBL" id="MFC7348778.1"/>
    </source>
</evidence>
<keyword evidence="1" id="KW-0732">Signal</keyword>
<evidence type="ECO:0000256" key="1">
    <source>
        <dbReference type="SAM" id="SignalP"/>
    </source>
</evidence>
<comment type="caution">
    <text evidence="2">The sequence shown here is derived from an EMBL/GenBank/DDBJ whole genome shotgun (WGS) entry which is preliminary data.</text>
</comment>
<dbReference type="Proteomes" id="UP001596550">
    <property type="component" value="Unassembled WGS sequence"/>
</dbReference>
<feature type="signal peptide" evidence="1">
    <location>
        <begin position="1"/>
        <end position="19"/>
    </location>
</feature>
<name>A0ABW2M5F0_9FLAO</name>
<gene>
    <name evidence="2" type="ORF">ACFQO9_18835</name>
</gene>